<dbReference type="RefSeq" id="WP_062546143.1">
    <property type="nucleotide sequence ID" value="NZ_CP012644.1"/>
</dbReference>
<accession>A0A0P0CXZ4</accession>
<dbReference type="AlphaFoldDB" id="A0A0P0CXZ4"/>
<protein>
    <submittedName>
        <fullName evidence="1">Uncharacterized protein</fullName>
    </submittedName>
</protein>
<dbReference type="Proteomes" id="UP000061382">
    <property type="component" value="Plasmid 1"/>
</dbReference>
<dbReference type="OrthoDB" id="1494319at2"/>
<proteinExistence type="predicted"/>
<organism evidence="1 2">
    <name type="scientific">Rufibacter tibetensis</name>
    <dbReference type="NCBI Taxonomy" id="512763"/>
    <lineage>
        <taxon>Bacteria</taxon>
        <taxon>Pseudomonadati</taxon>
        <taxon>Bacteroidota</taxon>
        <taxon>Cytophagia</taxon>
        <taxon>Cytophagales</taxon>
        <taxon>Hymenobacteraceae</taxon>
        <taxon>Rufibacter</taxon>
    </lineage>
</organism>
<geneLocation type="plasmid" evidence="1 2">
    <name>1</name>
</geneLocation>
<dbReference type="KEGG" id="rti:DC20_21730"/>
<sequence>MNYLCLNCGYINNNTETVVCEICNIENDLEQYQKFSEYAKQAVQYGYSYRTAYEHQLATQGDVKVRYSIFNPDDYYELLAIAALSGIAGNLAYDLVKHVAKQIYTKLIKKEKDVELTYAEQDLLRLIDDNAFMNKFIVYIQDYYQGMPNIDKRISKAIFDEEINPIIARLITNETKMNKLKDDVENGKDFKIAYFQLLMSEAQNEFKKRPGKPKLKELDSTLKKLKKEIKQPKNKRKRK</sequence>
<gene>
    <name evidence="1" type="ORF">DC20_21730</name>
</gene>
<keyword evidence="1" id="KW-0614">Plasmid</keyword>
<reference evidence="1 2" key="1">
    <citation type="submission" date="2015-08" db="EMBL/GenBank/DDBJ databases">
        <title>Complete genome sequence of Rufibacter tibetensis strain 1351t, a radiation-resistant bacterium from tibet plateau.</title>
        <authorList>
            <person name="Dai J."/>
        </authorList>
    </citation>
    <scope>NUCLEOTIDE SEQUENCE [LARGE SCALE GENOMIC DNA]</scope>
    <source>
        <strain evidence="1 2">1351</strain>
        <plasmid evidence="1 2">1</plasmid>
    </source>
</reference>
<dbReference type="PATRIC" id="fig|512763.3.peg.4779"/>
<dbReference type="EMBL" id="CP012644">
    <property type="protein sequence ID" value="ALJ01677.1"/>
    <property type="molecule type" value="Genomic_DNA"/>
</dbReference>
<evidence type="ECO:0000313" key="2">
    <source>
        <dbReference type="Proteomes" id="UP000061382"/>
    </source>
</evidence>
<keyword evidence="2" id="KW-1185">Reference proteome</keyword>
<evidence type="ECO:0000313" key="1">
    <source>
        <dbReference type="EMBL" id="ALJ01677.1"/>
    </source>
</evidence>
<name>A0A0P0CXZ4_9BACT</name>